<dbReference type="STRING" id="504798.SAMN05421871_109117"/>
<keyword evidence="1" id="KW-0812">Transmembrane</keyword>
<feature type="transmembrane region" description="Helical" evidence="1">
    <location>
        <begin position="108"/>
        <end position="138"/>
    </location>
</feature>
<keyword evidence="1" id="KW-1133">Transmembrane helix</keyword>
<reference evidence="4" key="1">
    <citation type="submission" date="2016-10" db="EMBL/GenBank/DDBJ databases">
        <authorList>
            <person name="Varghese N."/>
            <person name="Submissions S."/>
        </authorList>
    </citation>
    <scope>NUCLEOTIDE SEQUENCE [LARGE SCALE GENOMIC DNA]</scope>
    <source>
        <strain evidence="4">IBRC-M 10655</strain>
    </source>
</reference>
<sequence>MTMIHSDGTRPAPPVFGALAFLLMNLVVGIAAFVVLVVLFTVGIGTAVVWVGLPLLALAVVLCRGGGQVERARVYALLNTYIAGPHEPLPETKRWLARVKDAATWKSLTYFILLLPVGIAEFTIMVSFWATSLGLVFLPVYFRYLPTGSYRMWDWDRPWIVVDSTVEALPFAALGVLLLACTVALTKGMGAAHARFARVMLGPVRPPAGSWQPVSGGVM</sequence>
<evidence type="ECO:0000259" key="2">
    <source>
        <dbReference type="Pfam" id="PF13796"/>
    </source>
</evidence>
<evidence type="ECO:0000313" key="4">
    <source>
        <dbReference type="Proteomes" id="UP000199651"/>
    </source>
</evidence>
<dbReference type="Proteomes" id="UP000199651">
    <property type="component" value="Unassembled WGS sequence"/>
</dbReference>
<dbReference type="Pfam" id="PF13796">
    <property type="entry name" value="Sensor"/>
    <property type="match status" value="1"/>
</dbReference>
<feature type="transmembrane region" description="Helical" evidence="1">
    <location>
        <begin position="158"/>
        <end position="185"/>
    </location>
</feature>
<feature type="domain" description="Putative sensor" evidence="2">
    <location>
        <begin position="21"/>
        <end position="201"/>
    </location>
</feature>
<dbReference type="EMBL" id="FNJB01000004">
    <property type="protein sequence ID" value="SDO68607.1"/>
    <property type="molecule type" value="Genomic_DNA"/>
</dbReference>
<keyword evidence="4" id="KW-1185">Reference proteome</keyword>
<proteinExistence type="predicted"/>
<evidence type="ECO:0000256" key="1">
    <source>
        <dbReference type="SAM" id="Phobius"/>
    </source>
</evidence>
<feature type="transmembrane region" description="Helical" evidence="1">
    <location>
        <begin position="44"/>
        <end position="63"/>
    </location>
</feature>
<accession>A0A1H0LK72</accession>
<dbReference type="OrthoDB" id="5183710at2"/>
<feature type="transmembrane region" description="Helical" evidence="1">
    <location>
        <begin position="12"/>
        <end position="38"/>
    </location>
</feature>
<keyword evidence="1" id="KW-0472">Membrane</keyword>
<dbReference type="AlphaFoldDB" id="A0A1H0LK72"/>
<protein>
    <submittedName>
        <fullName evidence="3">Putative sensor</fullName>
    </submittedName>
</protein>
<evidence type="ECO:0000313" key="3">
    <source>
        <dbReference type="EMBL" id="SDO68607.1"/>
    </source>
</evidence>
<gene>
    <name evidence="3" type="ORF">SAMN05192558_104180</name>
</gene>
<name>A0A1H0LK72_9PSEU</name>
<dbReference type="InterPro" id="IPR025828">
    <property type="entry name" value="Put_sensor_dom"/>
</dbReference>
<dbReference type="RefSeq" id="WP_091373425.1">
    <property type="nucleotide sequence ID" value="NZ_FNDV01000009.1"/>
</dbReference>
<organism evidence="3 4">
    <name type="scientific">Actinokineospora alba</name>
    <dbReference type="NCBI Taxonomy" id="504798"/>
    <lineage>
        <taxon>Bacteria</taxon>
        <taxon>Bacillati</taxon>
        <taxon>Actinomycetota</taxon>
        <taxon>Actinomycetes</taxon>
        <taxon>Pseudonocardiales</taxon>
        <taxon>Pseudonocardiaceae</taxon>
        <taxon>Actinokineospora</taxon>
    </lineage>
</organism>